<accession>A0A1V4JZF3</accession>
<keyword evidence="2" id="KW-1185">Reference proteome</keyword>
<reference evidence="1 2" key="1">
    <citation type="submission" date="2016-02" db="EMBL/GenBank/DDBJ databases">
        <title>Band-tailed pigeon sequencing and assembly.</title>
        <authorList>
            <person name="Soares A.E."/>
            <person name="Novak B.J."/>
            <person name="Rice E.S."/>
            <person name="O'Connell B."/>
            <person name="Chang D."/>
            <person name="Weber S."/>
            <person name="Shapiro B."/>
        </authorList>
    </citation>
    <scope>NUCLEOTIDE SEQUENCE [LARGE SCALE GENOMIC DNA]</scope>
    <source>
        <strain evidence="1">BTP2013</strain>
        <tissue evidence="1">Blood</tissue>
    </source>
</reference>
<protein>
    <submittedName>
        <fullName evidence="1">Uncharacterized protein</fullName>
    </submittedName>
</protein>
<name>A0A1V4JZF3_PATFA</name>
<dbReference type="Proteomes" id="UP000190648">
    <property type="component" value="Unassembled WGS sequence"/>
</dbReference>
<proteinExistence type="predicted"/>
<organism evidence="1 2">
    <name type="scientific">Patagioenas fasciata monilis</name>
    <dbReference type="NCBI Taxonomy" id="372326"/>
    <lineage>
        <taxon>Eukaryota</taxon>
        <taxon>Metazoa</taxon>
        <taxon>Chordata</taxon>
        <taxon>Craniata</taxon>
        <taxon>Vertebrata</taxon>
        <taxon>Euteleostomi</taxon>
        <taxon>Archelosauria</taxon>
        <taxon>Archosauria</taxon>
        <taxon>Dinosauria</taxon>
        <taxon>Saurischia</taxon>
        <taxon>Theropoda</taxon>
        <taxon>Coelurosauria</taxon>
        <taxon>Aves</taxon>
        <taxon>Neognathae</taxon>
        <taxon>Neoaves</taxon>
        <taxon>Columbimorphae</taxon>
        <taxon>Columbiformes</taxon>
        <taxon>Columbidae</taxon>
        <taxon>Patagioenas</taxon>
    </lineage>
</organism>
<dbReference type="EMBL" id="LSYS01005497">
    <property type="protein sequence ID" value="OPJ77027.1"/>
    <property type="molecule type" value="Genomic_DNA"/>
</dbReference>
<comment type="caution">
    <text evidence="1">The sequence shown here is derived from an EMBL/GenBank/DDBJ whole genome shotgun (WGS) entry which is preliminary data.</text>
</comment>
<gene>
    <name evidence="1" type="ORF">AV530_007450</name>
</gene>
<evidence type="ECO:0000313" key="2">
    <source>
        <dbReference type="Proteomes" id="UP000190648"/>
    </source>
</evidence>
<dbReference type="AlphaFoldDB" id="A0A1V4JZF3"/>
<sequence length="120" mass="13737">MGYPTLLHVLRQILFEGTQCVWYPRTLVPGRAGFRSVCSQVKDWFGHDTLPWVPPPNHGIFTLLHQQYDLHKVQNKSVWSSQQPAWVAPRPHVLLPAWAQTPGISNHMAAETRRWDSFGG</sequence>
<evidence type="ECO:0000313" key="1">
    <source>
        <dbReference type="EMBL" id="OPJ77027.1"/>
    </source>
</evidence>